<evidence type="ECO:0000313" key="2">
    <source>
        <dbReference type="Proteomes" id="UP001162992"/>
    </source>
</evidence>
<dbReference type="EMBL" id="CM055114">
    <property type="protein sequence ID" value="KAJ7513741.1"/>
    <property type="molecule type" value="Genomic_DNA"/>
</dbReference>
<keyword evidence="2" id="KW-1185">Reference proteome</keyword>
<name>A0ACC2A8J2_DIPCM</name>
<accession>A0ACC2A8J2</accession>
<protein>
    <submittedName>
        <fullName evidence="1">Uncharacterized protein</fullName>
    </submittedName>
</protein>
<sequence length="1110" mass="122937">MKFFVKKMSKGEGEMSPSITPAEQEQQPDMAPTENNGSPASSAALIHDDGDGDDEREDEDDEAAASNDGDEDGEETESVGEEPRLKYQRMGGSVPSLLSGDAACCITVAERIIALGTHDGTVHLLDYQGNQVKEFAAHTATVNELSFDAAGEYIGSCSDDGSVVINSLYTDEKEKFEYHRPMKAVALDPEYASKSGRQFAAGGLAGNLIFSTKGWLGVRNQILHSGEGPIHAVKWRTTLIAWANDVGVKVFDTGTHRRITFIERPKGSPRAELLRPHLVWQDDTLLLIGWANCIKIAAVRTRSLDNTLNKGKPGGVAMPLNSEFLGSGRNASLLPGTKYVEIVAVLQLDHYICGVAPYGDALVVLTYIPEKEAEVAEPSIQRQLPLTAISKSATSSRWYGQIEFYTLSAFFCFQSKTCKRVFQEQGHSQRPEVCILTWQNEELATDALSIHGYEHYKAKDYFLTHAPFSGSSSAGGQWAAGDEPLYYIVSPKDVVIARPRDADDHVNWLLQHGWHERALAAVEAGKARTELLDEVGSRYLDHLLLERQYAQAAALCPKLLRGSASAWEQWVFHFAHLRQLPSLAPYIPTSNPMLRDTVYEVVLNALLTNPAHHEQLQETIRSWPPNIYSVPTIISAIELQLTSGSKSSILKEVLAELLIIEQRYDNALGLYVELGKANVFEFIEEHGLYDYVHDKVVSLLKIDEKKAVSLLVQHRGNISVAEVVAQLQKAAQDNPHKRFLHSYLHALFEKDPNAGEEFQGLQVELYAEYEPRLLLPFLRSSHHYSLDKAYEICSRRGLTRERVFILGRMGNTREALALIINKLKDMQEAIEFVVSQHDEDLWEELINQSSHNPEMVGALLEHTVGNIDPLHLVNQVPSGMKIPRLRDRLVKIITDYRTETSLRHGCNSILKTDCVDLLVRYYAEARHAIHVGGKDDMTEGPYNNWSGADQDSSLVESKTDLKGGSKSGRILSKMGGSGRCCICLDSVALQNVAVIAFFCTHAYHITCLNNTFGQQGSLPPAKQHKNLYASKSELSGKENSGKLYDRSFFEDSKDEGEDFEAKTSTVSCILCTAAAAASRKKNENKSNQTRTPRSETTTGAYGWGAGRDGG</sequence>
<proteinExistence type="predicted"/>
<reference evidence="2" key="1">
    <citation type="journal article" date="2024" name="Proc. Natl. Acad. Sci. U.S.A.">
        <title>Extraordinary preservation of gene collinearity over three hundred million years revealed in homosporous lycophytes.</title>
        <authorList>
            <person name="Li C."/>
            <person name="Wickell D."/>
            <person name="Kuo L.Y."/>
            <person name="Chen X."/>
            <person name="Nie B."/>
            <person name="Liao X."/>
            <person name="Peng D."/>
            <person name="Ji J."/>
            <person name="Jenkins J."/>
            <person name="Williams M."/>
            <person name="Shu S."/>
            <person name="Plott C."/>
            <person name="Barry K."/>
            <person name="Rajasekar S."/>
            <person name="Grimwood J."/>
            <person name="Han X."/>
            <person name="Sun S."/>
            <person name="Hou Z."/>
            <person name="He W."/>
            <person name="Dai G."/>
            <person name="Sun C."/>
            <person name="Schmutz J."/>
            <person name="Leebens-Mack J.H."/>
            <person name="Li F.W."/>
            <person name="Wang L."/>
        </authorList>
    </citation>
    <scope>NUCLEOTIDE SEQUENCE [LARGE SCALE GENOMIC DNA]</scope>
    <source>
        <strain evidence="2">cv. PW_Plant_1</strain>
    </source>
</reference>
<evidence type="ECO:0000313" key="1">
    <source>
        <dbReference type="EMBL" id="KAJ7513741.1"/>
    </source>
</evidence>
<dbReference type="Proteomes" id="UP001162992">
    <property type="component" value="Chromosome 23"/>
</dbReference>
<gene>
    <name evidence="1" type="ORF">O6H91_23G012400</name>
</gene>
<organism evidence="1 2">
    <name type="scientific">Diphasiastrum complanatum</name>
    <name type="common">Issler's clubmoss</name>
    <name type="synonym">Lycopodium complanatum</name>
    <dbReference type="NCBI Taxonomy" id="34168"/>
    <lineage>
        <taxon>Eukaryota</taxon>
        <taxon>Viridiplantae</taxon>
        <taxon>Streptophyta</taxon>
        <taxon>Embryophyta</taxon>
        <taxon>Tracheophyta</taxon>
        <taxon>Lycopodiopsida</taxon>
        <taxon>Lycopodiales</taxon>
        <taxon>Lycopodiaceae</taxon>
        <taxon>Lycopodioideae</taxon>
        <taxon>Diphasiastrum</taxon>
    </lineage>
</organism>
<comment type="caution">
    <text evidence="1">The sequence shown here is derived from an EMBL/GenBank/DDBJ whole genome shotgun (WGS) entry which is preliminary data.</text>
</comment>